<dbReference type="Pfam" id="PF13350">
    <property type="entry name" value="Y_phosphatase3"/>
    <property type="match status" value="1"/>
</dbReference>
<organism evidence="1 2">
    <name type="scientific">Truncatella angustata</name>
    <dbReference type="NCBI Taxonomy" id="152316"/>
    <lineage>
        <taxon>Eukaryota</taxon>
        <taxon>Fungi</taxon>
        <taxon>Dikarya</taxon>
        <taxon>Ascomycota</taxon>
        <taxon>Pezizomycotina</taxon>
        <taxon>Sordariomycetes</taxon>
        <taxon>Xylariomycetidae</taxon>
        <taxon>Amphisphaeriales</taxon>
        <taxon>Sporocadaceae</taxon>
        <taxon>Truncatella</taxon>
    </lineage>
</organism>
<dbReference type="RefSeq" id="XP_045957061.1">
    <property type="nucleotide sequence ID" value="XM_046096075.1"/>
</dbReference>
<dbReference type="AlphaFoldDB" id="A0A9P8UIM0"/>
<dbReference type="InterPro" id="IPR026893">
    <property type="entry name" value="Tyr/Ser_Pase_IphP-type"/>
</dbReference>
<dbReference type="InterPro" id="IPR016130">
    <property type="entry name" value="Tyr_Pase_AS"/>
</dbReference>
<keyword evidence="2" id="KW-1185">Reference proteome</keyword>
<sequence>MTIKTLPHQLLSTMDQAASLRKLAQTDVIQELSVNDYMPVLSSPPFTWVDGTFNTRDLGLIPGSPIRAQFVFRSGSLAHVTDQGMKAIEGLGVKRIFDLRSPEERTHAPDPEIPGIENTWIQSAQPESKVDLTKFISGLGEVGYEEMYLEVIDIYQAAWKAILGHVRDRPQEPFMFHCTAGRDRTGVISGLLMALAGASADAISLDYMLSRIGTEPVRQLLLKFAMAGANAQSTEEPGFYNLCQLREESWNAFVQGVQRDYGGFDQFVTNVLGFSQKDLAKIRNNLTET</sequence>
<dbReference type="GeneID" id="70124968"/>
<dbReference type="EMBL" id="JAGPXC010000005">
    <property type="protein sequence ID" value="KAH6652784.1"/>
    <property type="molecule type" value="Genomic_DNA"/>
</dbReference>
<gene>
    <name evidence="1" type="ORF">BKA67DRAFT_301292</name>
</gene>
<dbReference type="PANTHER" id="PTHR31126:SF73">
    <property type="entry name" value="TYROSINE SPECIFIC PROTEIN PHOSPHATASES DOMAIN-CONTAINING PROTEIN"/>
    <property type="match status" value="1"/>
</dbReference>
<name>A0A9P8UIM0_9PEZI</name>
<reference evidence="1" key="1">
    <citation type="journal article" date="2021" name="Nat. Commun.">
        <title>Genetic determinants of endophytism in the Arabidopsis root mycobiome.</title>
        <authorList>
            <person name="Mesny F."/>
            <person name="Miyauchi S."/>
            <person name="Thiergart T."/>
            <person name="Pickel B."/>
            <person name="Atanasova L."/>
            <person name="Karlsson M."/>
            <person name="Huettel B."/>
            <person name="Barry K.W."/>
            <person name="Haridas S."/>
            <person name="Chen C."/>
            <person name="Bauer D."/>
            <person name="Andreopoulos W."/>
            <person name="Pangilinan J."/>
            <person name="LaButti K."/>
            <person name="Riley R."/>
            <person name="Lipzen A."/>
            <person name="Clum A."/>
            <person name="Drula E."/>
            <person name="Henrissat B."/>
            <person name="Kohler A."/>
            <person name="Grigoriev I.V."/>
            <person name="Martin F.M."/>
            <person name="Hacquard S."/>
        </authorList>
    </citation>
    <scope>NUCLEOTIDE SEQUENCE</scope>
    <source>
        <strain evidence="1">MPI-SDFR-AT-0073</strain>
    </source>
</reference>
<dbReference type="Gene3D" id="3.90.190.10">
    <property type="entry name" value="Protein tyrosine phosphatase superfamily"/>
    <property type="match status" value="1"/>
</dbReference>
<evidence type="ECO:0000313" key="1">
    <source>
        <dbReference type="EMBL" id="KAH6652784.1"/>
    </source>
</evidence>
<dbReference type="SUPFAM" id="SSF52799">
    <property type="entry name" value="(Phosphotyrosine protein) phosphatases II"/>
    <property type="match status" value="1"/>
</dbReference>
<comment type="caution">
    <text evidence="1">The sequence shown here is derived from an EMBL/GenBank/DDBJ whole genome shotgun (WGS) entry which is preliminary data.</text>
</comment>
<proteinExistence type="predicted"/>
<protein>
    <submittedName>
        <fullName evidence="1">Protein-tyrosine phosphatase-like protein</fullName>
    </submittedName>
</protein>
<accession>A0A9P8UIM0</accession>
<dbReference type="OrthoDB" id="449382at2759"/>
<dbReference type="InterPro" id="IPR029021">
    <property type="entry name" value="Prot-tyrosine_phosphatase-like"/>
</dbReference>
<dbReference type="PROSITE" id="PS00383">
    <property type="entry name" value="TYR_PHOSPHATASE_1"/>
    <property type="match status" value="1"/>
</dbReference>
<dbReference type="PANTHER" id="PTHR31126">
    <property type="entry name" value="TYROSINE-PROTEIN PHOSPHATASE"/>
    <property type="match status" value="1"/>
</dbReference>
<dbReference type="GO" id="GO:0004721">
    <property type="term" value="F:phosphoprotein phosphatase activity"/>
    <property type="evidence" value="ECO:0007669"/>
    <property type="project" value="InterPro"/>
</dbReference>
<dbReference type="Proteomes" id="UP000758603">
    <property type="component" value="Unassembled WGS sequence"/>
</dbReference>
<evidence type="ECO:0000313" key="2">
    <source>
        <dbReference type="Proteomes" id="UP000758603"/>
    </source>
</evidence>